<dbReference type="InterPro" id="IPR005821">
    <property type="entry name" value="Ion_trans_dom"/>
</dbReference>
<dbReference type="GO" id="GO:0001518">
    <property type="term" value="C:voltage-gated sodium channel complex"/>
    <property type="evidence" value="ECO:0007669"/>
    <property type="project" value="TreeGrafter"/>
</dbReference>
<dbReference type="EMBL" id="CM014095">
    <property type="protein sequence ID" value="TKS86125.1"/>
    <property type="molecule type" value="Genomic_DNA"/>
</dbReference>
<dbReference type="InterPro" id="IPR043203">
    <property type="entry name" value="VGCC_Ca_Na"/>
</dbReference>
<organism evidence="7 8">
    <name type="scientific">Collichthys lucidus</name>
    <name type="common">Big head croaker</name>
    <name type="synonym">Sciaena lucida</name>
    <dbReference type="NCBI Taxonomy" id="240159"/>
    <lineage>
        <taxon>Eukaryota</taxon>
        <taxon>Metazoa</taxon>
        <taxon>Chordata</taxon>
        <taxon>Craniata</taxon>
        <taxon>Vertebrata</taxon>
        <taxon>Euteleostomi</taxon>
        <taxon>Actinopterygii</taxon>
        <taxon>Neopterygii</taxon>
        <taxon>Teleostei</taxon>
        <taxon>Neoteleostei</taxon>
        <taxon>Acanthomorphata</taxon>
        <taxon>Eupercaria</taxon>
        <taxon>Sciaenidae</taxon>
        <taxon>Collichthys</taxon>
    </lineage>
</organism>
<keyword evidence="2" id="KW-0812">Transmembrane</keyword>
<evidence type="ECO:0000313" key="7">
    <source>
        <dbReference type="EMBL" id="TKS86125.1"/>
    </source>
</evidence>
<dbReference type="STRING" id="240159.A0A4U5VGI9"/>
<dbReference type="GO" id="GO:0086010">
    <property type="term" value="P:membrane depolarization during action potential"/>
    <property type="evidence" value="ECO:0007669"/>
    <property type="project" value="TreeGrafter"/>
</dbReference>
<keyword evidence="5" id="KW-0732">Signal</keyword>
<evidence type="ECO:0000259" key="6">
    <source>
        <dbReference type="Pfam" id="PF00520"/>
    </source>
</evidence>
<keyword evidence="4" id="KW-0472">Membrane</keyword>
<dbReference type="GO" id="GO:0043005">
    <property type="term" value="C:neuron projection"/>
    <property type="evidence" value="ECO:0007669"/>
    <property type="project" value="TreeGrafter"/>
</dbReference>
<accession>A0A4U5VGI9</accession>
<proteinExistence type="predicted"/>
<dbReference type="Gene3D" id="1.10.287.70">
    <property type="match status" value="1"/>
</dbReference>
<sequence length="166" mass="19276">MFDRVIQFFILLNCVTIAMERPGISPESGLFKGKFFYCAGQDTRNITSRSECLSAKYQWVRKTYHFDNLPRALLFLFVMFSKDSWVNIMYDGLDAVEVDKQEQKIKDEWLREEEDQTQVDCGVFLIQMISVIKLCSGLITNHSFESGVVEQETSKTYRAVVPEDQD</sequence>
<feature type="chain" id="PRO_5020948434" evidence="5">
    <location>
        <begin position="19"/>
        <end position="166"/>
    </location>
</feature>
<gene>
    <name evidence="7" type="ORF">D9C73_020242</name>
</gene>
<reference evidence="7 8" key="1">
    <citation type="submission" date="2019-01" db="EMBL/GenBank/DDBJ databases">
        <title>Genome Assembly of Collichthys lucidus.</title>
        <authorList>
            <person name="Cai M."/>
            <person name="Xiao S."/>
        </authorList>
    </citation>
    <scope>NUCLEOTIDE SEQUENCE [LARGE SCALE GENOMIC DNA]</scope>
    <source>
        <strain evidence="7">JT15FE1705JMU</strain>
        <tissue evidence="7">Muscle</tissue>
    </source>
</reference>
<evidence type="ECO:0000256" key="4">
    <source>
        <dbReference type="ARBA" id="ARBA00023136"/>
    </source>
</evidence>
<evidence type="ECO:0000256" key="3">
    <source>
        <dbReference type="ARBA" id="ARBA00022989"/>
    </source>
</evidence>
<dbReference type="Proteomes" id="UP000298787">
    <property type="component" value="Chromosome 18"/>
</dbReference>
<dbReference type="PANTHER" id="PTHR10037">
    <property type="entry name" value="VOLTAGE-GATED CATION CHANNEL CALCIUM AND SODIUM"/>
    <property type="match status" value="1"/>
</dbReference>
<keyword evidence="3" id="KW-1133">Transmembrane helix</keyword>
<feature type="signal peptide" evidence="5">
    <location>
        <begin position="1"/>
        <end position="18"/>
    </location>
</feature>
<feature type="domain" description="Ion transport" evidence="6">
    <location>
        <begin position="30"/>
        <end position="96"/>
    </location>
</feature>
<dbReference type="AlphaFoldDB" id="A0A4U5VGI9"/>
<name>A0A4U5VGI9_COLLU</name>
<evidence type="ECO:0000256" key="1">
    <source>
        <dbReference type="ARBA" id="ARBA00004141"/>
    </source>
</evidence>
<evidence type="ECO:0000256" key="2">
    <source>
        <dbReference type="ARBA" id="ARBA00022692"/>
    </source>
</evidence>
<dbReference type="Pfam" id="PF00520">
    <property type="entry name" value="Ion_trans"/>
    <property type="match status" value="1"/>
</dbReference>
<comment type="subcellular location">
    <subcellularLocation>
        <location evidence="1">Membrane</location>
        <topology evidence="1">Multi-pass membrane protein</topology>
    </subcellularLocation>
</comment>
<dbReference type="PANTHER" id="PTHR10037:SF230">
    <property type="entry name" value="CA[2+]-CHANNEL PROTEIN ALPHA[[1]] SUBUNIT T, ISOFORM F"/>
    <property type="match status" value="1"/>
</dbReference>
<dbReference type="GO" id="GO:0045956">
    <property type="term" value="P:positive regulation of calcium ion-dependent exocytosis"/>
    <property type="evidence" value="ECO:0007669"/>
    <property type="project" value="TreeGrafter"/>
</dbReference>
<dbReference type="GO" id="GO:0070509">
    <property type="term" value="P:calcium ion import"/>
    <property type="evidence" value="ECO:0007669"/>
    <property type="project" value="TreeGrafter"/>
</dbReference>
<evidence type="ECO:0000256" key="5">
    <source>
        <dbReference type="SAM" id="SignalP"/>
    </source>
</evidence>
<dbReference type="GO" id="GO:0008332">
    <property type="term" value="F:low voltage-gated calcium channel activity"/>
    <property type="evidence" value="ECO:0007669"/>
    <property type="project" value="TreeGrafter"/>
</dbReference>
<evidence type="ECO:0000313" key="8">
    <source>
        <dbReference type="Proteomes" id="UP000298787"/>
    </source>
</evidence>
<keyword evidence="8" id="KW-1185">Reference proteome</keyword>
<protein>
    <submittedName>
        <fullName evidence="7">Voltage-dependent T-type calcium channel subunit alpha-1H</fullName>
    </submittedName>
</protein>
<dbReference type="GO" id="GO:0005248">
    <property type="term" value="F:voltage-gated sodium channel activity"/>
    <property type="evidence" value="ECO:0007669"/>
    <property type="project" value="TreeGrafter"/>
</dbReference>